<keyword evidence="7 10" id="KW-1133">Transmembrane helix</keyword>
<feature type="transmembrane region" description="Helical" evidence="10">
    <location>
        <begin position="121"/>
        <end position="147"/>
    </location>
</feature>
<keyword evidence="9 10" id="KW-0472">Membrane</keyword>
<evidence type="ECO:0000256" key="9">
    <source>
        <dbReference type="ARBA" id="ARBA00023136"/>
    </source>
</evidence>
<dbReference type="PANTHER" id="PTHR32024">
    <property type="entry name" value="TRK SYSTEM POTASSIUM UPTAKE PROTEIN TRKG-RELATED"/>
    <property type="match status" value="1"/>
</dbReference>
<dbReference type="EMBL" id="CP129113">
    <property type="protein sequence ID" value="WLV24968.1"/>
    <property type="molecule type" value="Genomic_DNA"/>
</dbReference>
<evidence type="ECO:0000256" key="5">
    <source>
        <dbReference type="ARBA" id="ARBA00022692"/>
    </source>
</evidence>
<proteinExistence type="predicted"/>
<keyword evidence="6" id="KW-0630">Potassium</keyword>
<feature type="transmembrane region" description="Helical" evidence="10">
    <location>
        <begin position="159"/>
        <end position="179"/>
    </location>
</feature>
<keyword evidence="5 10" id="KW-0812">Transmembrane</keyword>
<evidence type="ECO:0000256" key="3">
    <source>
        <dbReference type="ARBA" id="ARBA00022475"/>
    </source>
</evidence>
<evidence type="ECO:0000256" key="8">
    <source>
        <dbReference type="ARBA" id="ARBA00023065"/>
    </source>
</evidence>
<reference evidence="11" key="1">
    <citation type="submission" date="2023-06" db="EMBL/GenBank/DDBJ databases">
        <title>A Treasure from Seagulls: Isolation and Description of Aciduricobacillus qingdaonensis gen. nov., sp. nov., a Rare Obligately Uric Acid-utilizing Member in the Family Bacillaceae.</title>
        <authorList>
            <person name="Liu W."/>
            <person name="Wang B."/>
        </authorList>
    </citation>
    <scope>NUCLEOTIDE SEQUENCE</scope>
    <source>
        <strain evidence="11">44XB</strain>
    </source>
</reference>
<protein>
    <submittedName>
        <fullName evidence="11">TrkH family potassium uptake protein</fullName>
    </submittedName>
</protein>
<feature type="transmembrane region" description="Helical" evidence="10">
    <location>
        <begin position="76"/>
        <end position="101"/>
    </location>
</feature>
<feature type="transmembrane region" description="Helical" evidence="10">
    <location>
        <begin position="346"/>
        <end position="369"/>
    </location>
</feature>
<dbReference type="InterPro" id="IPR003445">
    <property type="entry name" value="Cat_transpt"/>
</dbReference>
<name>A0ABY9KVZ9_9BACI</name>
<feature type="transmembrane region" description="Helical" evidence="10">
    <location>
        <begin position="292"/>
        <end position="325"/>
    </location>
</feature>
<feature type="transmembrane region" description="Helical" evidence="10">
    <location>
        <begin position="191"/>
        <end position="214"/>
    </location>
</feature>
<sequence>MKGKWQRNMIRLSPPQLLAAGFMLMILIGGLLLKLPAAGTEHVSWIDAFFTAVSATTVTGLGTVDIGSTFSLFGEIIIMVLVQLGGLGLMTFAVMALIMLGRKIGLKQRLLVQEAFNQTSIGGIIRLVRTLFLFSIIIEGIAFLLLSERWVPEYGWSKGMYYSLFHTVTAFNNAGFSLWPDNLARYVGDPVVNIVISGLFIIGGLGFTVLIDLWRKRDFRSLTLHTKLMLVGTFIINLSAMGLIFVMEYGNQRSFGGLSLHEQLFGSLFQAVSPRTAGFLTIPTSDLTVSSILLIMVLMFIGAGSASTGSGIKLTTFIVVLLTTISFLKGKDEVVIFRRTIRKATILRSLAIIVVSLLFVLVSLFLLTMTENKPFLSLLFEVLSAFGTVGLTLDLTPHLTTPGKIIIMGLMFIGRVGPLAFAFIFATRKSSAVKYPEEDIFTG</sequence>
<dbReference type="NCBIfam" id="TIGR00933">
    <property type="entry name" value="2a38"/>
    <property type="match status" value="1"/>
</dbReference>
<organism evidence="11 12">
    <name type="scientific">Aciduricibacillus chroicocephali</name>
    <dbReference type="NCBI Taxonomy" id="3054939"/>
    <lineage>
        <taxon>Bacteria</taxon>
        <taxon>Bacillati</taxon>
        <taxon>Bacillota</taxon>
        <taxon>Bacilli</taxon>
        <taxon>Bacillales</taxon>
        <taxon>Bacillaceae</taxon>
        <taxon>Aciduricibacillus</taxon>
    </lineage>
</organism>
<evidence type="ECO:0000256" key="7">
    <source>
        <dbReference type="ARBA" id="ARBA00022989"/>
    </source>
</evidence>
<evidence type="ECO:0000256" key="10">
    <source>
        <dbReference type="SAM" id="Phobius"/>
    </source>
</evidence>
<dbReference type="Proteomes" id="UP001180087">
    <property type="component" value="Chromosome"/>
</dbReference>
<keyword evidence="8" id="KW-0406">Ion transport</keyword>
<gene>
    <name evidence="11" type="ORF">QR721_01645</name>
</gene>
<keyword evidence="3" id="KW-1003">Cell membrane</keyword>
<keyword evidence="12" id="KW-1185">Reference proteome</keyword>
<dbReference type="InterPro" id="IPR004772">
    <property type="entry name" value="TrkH"/>
</dbReference>
<keyword evidence="4" id="KW-0633">Potassium transport</keyword>
<feature type="transmembrane region" description="Helical" evidence="10">
    <location>
        <begin position="226"/>
        <end position="247"/>
    </location>
</feature>
<feature type="transmembrane region" description="Helical" evidence="10">
    <location>
        <begin position="405"/>
        <end position="426"/>
    </location>
</feature>
<evidence type="ECO:0000256" key="4">
    <source>
        <dbReference type="ARBA" id="ARBA00022538"/>
    </source>
</evidence>
<evidence type="ECO:0000256" key="6">
    <source>
        <dbReference type="ARBA" id="ARBA00022958"/>
    </source>
</evidence>
<dbReference type="PANTHER" id="PTHR32024:SF1">
    <property type="entry name" value="KTR SYSTEM POTASSIUM UPTAKE PROTEIN B"/>
    <property type="match status" value="1"/>
</dbReference>
<evidence type="ECO:0000313" key="12">
    <source>
        <dbReference type="Proteomes" id="UP001180087"/>
    </source>
</evidence>
<keyword evidence="2" id="KW-0813">Transport</keyword>
<evidence type="ECO:0000256" key="1">
    <source>
        <dbReference type="ARBA" id="ARBA00004651"/>
    </source>
</evidence>
<comment type="subcellular location">
    <subcellularLocation>
        <location evidence="1">Cell membrane</location>
        <topology evidence="1">Multi-pass membrane protein</topology>
    </subcellularLocation>
</comment>
<dbReference type="Pfam" id="PF02386">
    <property type="entry name" value="TrkH"/>
    <property type="match status" value="1"/>
</dbReference>
<evidence type="ECO:0000313" key="11">
    <source>
        <dbReference type="EMBL" id="WLV24968.1"/>
    </source>
</evidence>
<accession>A0ABY9KVZ9</accession>
<evidence type="ECO:0000256" key="2">
    <source>
        <dbReference type="ARBA" id="ARBA00022448"/>
    </source>
</evidence>
<feature type="transmembrane region" description="Helical" evidence="10">
    <location>
        <begin position="12"/>
        <end position="33"/>
    </location>
</feature>